<reference evidence="1" key="2">
    <citation type="journal article" date="2015" name="Data Brief">
        <title>Shoot transcriptome of the giant reed, Arundo donax.</title>
        <authorList>
            <person name="Barrero R.A."/>
            <person name="Guerrero F.D."/>
            <person name="Moolhuijzen P."/>
            <person name="Goolsby J.A."/>
            <person name="Tidwell J."/>
            <person name="Bellgard S.E."/>
            <person name="Bellgard M.I."/>
        </authorList>
    </citation>
    <scope>NUCLEOTIDE SEQUENCE</scope>
    <source>
        <tissue evidence="1">Shoot tissue taken approximately 20 cm above the soil surface</tissue>
    </source>
</reference>
<dbReference type="EMBL" id="GBRH01200869">
    <property type="protein sequence ID" value="JAD97026.1"/>
    <property type="molecule type" value="Transcribed_RNA"/>
</dbReference>
<proteinExistence type="predicted"/>
<dbReference type="AlphaFoldDB" id="A0A0A9EAF9"/>
<name>A0A0A9EAF9_ARUDO</name>
<reference evidence="1" key="1">
    <citation type="submission" date="2014-09" db="EMBL/GenBank/DDBJ databases">
        <authorList>
            <person name="Magalhaes I.L.F."/>
            <person name="Oliveira U."/>
            <person name="Santos F.R."/>
            <person name="Vidigal T.H.D.A."/>
            <person name="Brescovit A.D."/>
            <person name="Santos A.J."/>
        </authorList>
    </citation>
    <scope>NUCLEOTIDE SEQUENCE</scope>
    <source>
        <tissue evidence="1">Shoot tissue taken approximately 20 cm above the soil surface</tissue>
    </source>
</reference>
<accession>A0A0A9EAF9</accession>
<sequence length="17" mass="1961">MYKASLARYSQMLQLSA</sequence>
<evidence type="ECO:0000313" key="1">
    <source>
        <dbReference type="EMBL" id="JAD97026.1"/>
    </source>
</evidence>
<protein>
    <submittedName>
        <fullName evidence="1">Uncharacterized protein</fullName>
    </submittedName>
</protein>
<organism evidence="1">
    <name type="scientific">Arundo donax</name>
    <name type="common">Giant reed</name>
    <name type="synonym">Donax arundinaceus</name>
    <dbReference type="NCBI Taxonomy" id="35708"/>
    <lineage>
        <taxon>Eukaryota</taxon>
        <taxon>Viridiplantae</taxon>
        <taxon>Streptophyta</taxon>
        <taxon>Embryophyta</taxon>
        <taxon>Tracheophyta</taxon>
        <taxon>Spermatophyta</taxon>
        <taxon>Magnoliopsida</taxon>
        <taxon>Liliopsida</taxon>
        <taxon>Poales</taxon>
        <taxon>Poaceae</taxon>
        <taxon>PACMAD clade</taxon>
        <taxon>Arundinoideae</taxon>
        <taxon>Arundineae</taxon>
        <taxon>Arundo</taxon>
    </lineage>
</organism>